<accession>A0A1I5WCA9</accession>
<dbReference type="STRING" id="289003.SAMN05216190_13810"/>
<keyword evidence="2" id="KW-1185">Reference proteome</keyword>
<name>A0A1I5WCA9_9PSED</name>
<proteinExistence type="predicted"/>
<gene>
    <name evidence="1" type="ORF">SAMN05216190_13810</name>
</gene>
<sequence length="56" mass="6332">MKLLKLGADWRARLEEPAPFDADADADADATTQQRMTHKLKCQPGDAVSMRYANRR</sequence>
<evidence type="ECO:0000313" key="1">
    <source>
        <dbReference type="EMBL" id="SFQ17321.1"/>
    </source>
</evidence>
<dbReference type="EMBL" id="FOWX01000038">
    <property type="protein sequence ID" value="SFQ17321.1"/>
    <property type="molecule type" value="Genomic_DNA"/>
</dbReference>
<dbReference type="AlphaFoldDB" id="A0A1I5WCA9"/>
<reference evidence="2" key="1">
    <citation type="submission" date="2016-10" db="EMBL/GenBank/DDBJ databases">
        <authorList>
            <person name="Varghese N."/>
            <person name="Submissions S."/>
        </authorList>
    </citation>
    <scope>NUCLEOTIDE SEQUENCE [LARGE SCALE GENOMIC DNA]</scope>
    <source>
        <strain evidence="2">DSM 17834</strain>
    </source>
</reference>
<protein>
    <submittedName>
        <fullName evidence="1">Uncharacterized protein</fullName>
    </submittedName>
</protein>
<organism evidence="1 2">
    <name type="scientific">Pseudomonas borbori</name>
    <dbReference type="NCBI Taxonomy" id="289003"/>
    <lineage>
        <taxon>Bacteria</taxon>
        <taxon>Pseudomonadati</taxon>
        <taxon>Pseudomonadota</taxon>
        <taxon>Gammaproteobacteria</taxon>
        <taxon>Pseudomonadales</taxon>
        <taxon>Pseudomonadaceae</taxon>
        <taxon>Pseudomonas</taxon>
    </lineage>
</organism>
<evidence type="ECO:0000313" key="2">
    <source>
        <dbReference type="Proteomes" id="UP000198784"/>
    </source>
</evidence>
<dbReference type="Proteomes" id="UP000198784">
    <property type="component" value="Unassembled WGS sequence"/>
</dbReference>